<dbReference type="EMBL" id="CAJJDN010000076">
    <property type="protein sequence ID" value="CAD8101593.1"/>
    <property type="molecule type" value="Genomic_DNA"/>
</dbReference>
<dbReference type="AlphaFoldDB" id="A0A8S1PFU1"/>
<gene>
    <name evidence="1" type="ORF">PSON_ATCC_30995.1.T0760076</name>
</gene>
<organism evidence="1 2">
    <name type="scientific">Paramecium sonneborni</name>
    <dbReference type="NCBI Taxonomy" id="65129"/>
    <lineage>
        <taxon>Eukaryota</taxon>
        <taxon>Sar</taxon>
        <taxon>Alveolata</taxon>
        <taxon>Ciliophora</taxon>
        <taxon>Intramacronucleata</taxon>
        <taxon>Oligohymenophorea</taxon>
        <taxon>Peniculida</taxon>
        <taxon>Parameciidae</taxon>
        <taxon>Paramecium</taxon>
    </lineage>
</organism>
<sequence>MVNQAQIQRNPQLKYKNYVSYLVQVAFKKVAKRIIINLIIRSSRNAALGCIECLKIIKQEQQIYQTTNKLLQDDRQSCVIKDQQLQSKIKPYELFRQLIKFNKYLNEIHDFNNLPNVKVINSQLNKQDIKLEVFKYVEVNGDYIDIYNNIDLFGGYATIRFEINQWQVLKQTKLDYVYVALNEVHSIQKIQSKIKLKLLELCYMAQLKENQQSVLKSQKELLVNFFQFPLKILKNLNVNQQKRMKLQNSFQPQFMLASFILLGSNVTVNDLSKLISKYQL</sequence>
<keyword evidence="2" id="KW-1185">Reference proteome</keyword>
<reference evidence="1" key="1">
    <citation type="submission" date="2021-01" db="EMBL/GenBank/DDBJ databases">
        <authorList>
            <consortium name="Genoscope - CEA"/>
            <person name="William W."/>
        </authorList>
    </citation>
    <scope>NUCLEOTIDE SEQUENCE</scope>
</reference>
<evidence type="ECO:0000313" key="1">
    <source>
        <dbReference type="EMBL" id="CAD8101593.1"/>
    </source>
</evidence>
<name>A0A8S1PFU1_9CILI</name>
<accession>A0A8S1PFU1</accession>
<comment type="caution">
    <text evidence="1">The sequence shown here is derived from an EMBL/GenBank/DDBJ whole genome shotgun (WGS) entry which is preliminary data.</text>
</comment>
<dbReference type="Proteomes" id="UP000692954">
    <property type="component" value="Unassembled WGS sequence"/>
</dbReference>
<evidence type="ECO:0000313" key="2">
    <source>
        <dbReference type="Proteomes" id="UP000692954"/>
    </source>
</evidence>
<proteinExistence type="predicted"/>
<protein>
    <submittedName>
        <fullName evidence="1">Uncharacterized protein</fullName>
    </submittedName>
</protein>